<reference evidence="4" key="1">
    <citation type="submission" date="2022-10" db="EMBL/GenBank/DDBJ databases">
        <title>Genome assembly of Pristionchus species.</title>
        <authorList>
            <person name="Yoshida K."/>
            <person name="Sommer R.J."/>
        </authorList>
    </citation>
    <scope>NUCLEOTIDE SEQUENCE [LARGE SCALE GENOMIC DNA]</scope>
    <source>
        <strain evidence="4">RS5460</strain>
    </source>
</reference>
<evidence type="ECO:0000256" key="1">
    <source>
        <dbReference type="SAM" id="MobiDB-lite"/>
    </source>
</evidence>
<dbReference type="AlphaFoldDB" id="A0AAN5C4L8"/>
<gene>
    <name evidence="3" type="ORF">PMAYCL1PPCAC_00650</name>
</gene>
<feature type="region of interest" description="Disordered" evidence="1">
    <location>
        <begin position="192"/>
        <end position="220"/>
    </location>
</feature>
<feature type="non-terminal residue" evidence="3">
    <location>
        <position position="1"/>
    </location>
</feature>
<feature type="region of interest" description="Disordered" evidence="1">
    <location>
        <begin position="100"/>
        <end position="138"/>
    </location>
</feature>
<evidence type="ECO:0000259" key="2">
    <source>
        <dbReference type="Pfam" id="PF20700"/>
    </source>
</evidence>
<evidence type="ECO:0000313" key="4">
    <source>
        <dbReference type="Proteomes" id="UP001328107"/>
    </source>
</evidence>
<feature type="domain" description="Mutator-like transposase" evidence="2">
    <location>
        <begin position="225"/>
        <end position="393"/>
    </location>
</feature>
<dbReference type="EMBL" id="BTRK01000001">
    <property type="protein sequence ID" value="GMR30455.1"/>
    <property type="molecule type" value="Genomic_DNA"/>
</dbReference>
<comment type="caution">
    <text evidence="3">The sequence shown here is derived from an EMBL/GenBank/DDBJ whole genome shotgun (WGS) entry which is preliminary data.</text>
</comment>
<organism evidence="3 4">
    <name type="scientific">Pristionchus mayeri</name>
    <dbReference type="NCBI Taxonomy" id="1317129"/>
    <lineage>
        <taxon>Eukaryota</taxon>
        <taxon>Metazoa</taxon>
        <taxon>Ecdysozoa</taxon>
        <taxon>Nematoda</taxon>
        <taxon>Chromadorea</taxon>
        <taxon>Rhabditida</taxon>
        <taxon>Rhabditina</taxon>
        <taxon>Diplogasteromorpha</taxon>
        <taxon>Diplogasteroidea</taxon>
        <taxon>Neodiplogasteridae</taxon>
        <taxon>Pristionchus</taxon>
    </lineage>
</organism>
<sequence length="657" mass="75085">KRKRTCYLCSLVDDALRKFPSNSREAEQKRWIVRLGLSAEETKEKLADYRKKIDKGTDIRWCSEHFDAPVGLPKDMQRRPNPSPSLLRPELQFERLQQRYRNPTVSSTPAASDSEMDVDEAGLATPPPILSPARPSSPLRVESLDLNGYHNDEMYYGDMATLPKRFKTQSSIRTETTMDKVDQITDRVTVALSQGSEYVPSSQSGEESEESDDDESDGRGETKFRIVGHEELLELFHRCKECGKLLDRSLIRVREEGGACTVEYDCLECGTFVPWQSQRRIGKGKSTVFEGNQSISIAAFITGVQIPRFNDFGKLIGLGLPSERAMRRAIRDIGCPAIERVFMIWQRTVRQVSKDAAEPDGISVAIDGQYDNPGWNGSNCKATVMDAKTKLAIAGCSVHKKEPGIDGVSIRMESTGILRAMEELIDDGFVSDRNKMVDKKLREHPKTKSIVAENDWWHTQKPLKKEWWRAMKNSPIIAQLYCPFFNHIFYCHKKFPKKEDRPKALELVPSFLMHVQGKHRWKKGKKFQIITKCDHEKLKRRKKGDPPRPILKPSSKEYKLIEDMLYSRNFEKAFLDSSSLIDTALNESYHSLSLISPYIYNIKMKLSMMHHNSLILHEMQGLRKELPATLISRPGRVAPSVKTKRESGSHPWRDQVI</sequence>
<protein>
    <recommendedName>
        <fullName evidence="2">Mutator-like transposase domain-containing protein</fullName>
    </recommendedName>
</protein>
<dbReference type="Proteomes" id="UP001328107">
    <property type="component" value="Unassembled WGS sequence"/>
</dbReference>
<feature type="compositionally biased region" description="Basic and acidic residues" evidence="1">
    <location>
        <begin position="643"/>
        <end position="657"/>
    </location>
</feature>
<evidence type="ECO:0000313" key="3">
    <source>
        <dbReference type="EMBL" id="GMR30455.1"/>
    </source>
</evidence>
<feature type="region of interest" description="Disordered" evidence="1">
    <location>
        <begin position="638"/>
        <end position="657"/>
    </location>
</feature>
<keyword evidence="4" id="KW-1185">Reference proteome</keyword>
<proteinExistence type="predicted"/>
<feature type="non-terminal residue" evidence="3">
    <location>
        <position position="657"/>
    </location>
</feature>
<dbReference type="PANTHER" id="PTHR31751">
    <property type="entry name" value="SI:CH211-108C17.2-RELATED-RELATED"/>
    <property type="match status" value="1"/>
</dbReference>
<name>A0AAN5C4L8_9BILA</name>
<feature type="compositionally biased region" description="Acidic residues" evidence="1">
    <location>
        <begin position="206"/>
        <end position="216"/>
    </location>
</feature>
<dbReference type="PANTHER" id="PTHR31751:SF42">
    <property type="entry name" value="PROTEIN CBG10204"/>
    <property type="match status" value="1"/>
</dbReference>
<feature type="compositionally biased region" description="Polar residues" evidence="1">
    <location>
        <begin position="100"/>
        <end position="111"/>
    </location>
</feature>
<dbReference type="InterPro" id="IPR049012">
    <property type="entry name" value="Mutator_transp_dom"/>
</dbReference>
<accession>A0AAN5C4L8</accession>
<dbReference type="Pfam" id="PF20700">
    <property type="entry name" value="Mutator"/>
    <property type="match status" value="1"/>
</dbReference>